<accession>A0A6J3LUJ6</accession>
<keyword evidence="4" id="KW-0256">Endoplasmic reticulum</keyword>
<dbReference type="PANTHER" id="PTHR48182">
    <property type="entry name" value="PROTEIN SERAC1"/>
    <property type="match status" value="1"/>
</dbReference>
<reference evidence="8" key="1">
    <citation type="submission" date="2020-01" db="EMBL/GenBank/DDBJ databases">
        <authorList>
            <consortium name="DOE Joint Genome Institute"/>
            <person name="Haridas S."/>
            <person name="Albert R."/>
            <person name="Binder M."/>
            <person name="Bloem J."/>
            <person name="Labutti K."/>
            <person name="Salamov A."/>
            <person name="Andreopoulos B."/>
            <person name="Baker S.E."/>
            <person name="Barry K."/>
            <person name="Bills G."/>
            <person name="Bluhm B.H."/>
            <person name="Cannon C."/>
            <person name="Castanera R."/>
            <person name="Culley D.E."/>
            <person name="Daum C."/>
            <person name="Ezra D."/>
            <person name="Gonzalez J.B."/>
            <person name="Henrissat B."/>
            <person name="Kuo A."/>
            <person name="Liang C."/>
            <person name="Lipzen A."/>
            <person name="Lutzoni F."/>
            <person name="Magnuson J."/>
            <person name="Mondo S."/>
            <person name="Nolan M."/>
            <person name="Ohm R."/>
            <person name="Pangilinan J."/>
            <person name="Park H.-J."/>
            <person name="Ramirez L."/>
            <person name="Alfaro M."/>
            <person name="Sun H."/>
            <person name="Tritt A."/>
            <person name="Yoshinaga Y."/>
            <person name="Zwiers L.-H."/>
            <person name="Turgeon B.G."/>
            <person name="Goodwin S.B."/>
            <person name="Spatafora J.W."/>
            <person name="Crous P.W."/>
            <person name="Grigoriev I.V."/>
        </authorList>
    </citation>
    <scope>NUCLEOTIDE SEQUENCE</scope>
    <source>
        <strain evidence="8">CBS 342.82</strain>
    </source>
</reference>
<keyword evidence="7" id="KW-1185">Reference proteome</keyword>
<evidence type="ECO:0000256" key="1">
    <source>
        <dbReference type="ARBA" id="ARBA00004173"/>
    </source>
</evidence>
<sequence length="188" mass="21499">MMVKKYVWKVQNIPAGIQRDGLLALFKDPERLRVKSICPDFDRPKCSIATVEYDPWPEHPTASPALRETGHDMPHIDRDFWGFTPIYHPESGDYDSDIIAITGLAGHAIGSWTMPNGRMWLRDVLPDDVPNARILTYGYDSRLADSIRPFSTVQDLAEEFLVNLVYMREMTEQVFILKGYASTAKSRH</sequence>
<evidence type="ECO:0000313" key="7">
    <source>
        <dbReference type="Proteomes" id="UP000504637"/>
    </source>
</evidence>
<evidence type="ECO:0000313" key="8">
    <source>
        <dbReference type="RefSeq" id="XP_033455328.1"/>
    </source>
</evidence>
<protein>
    <submittedName>
        <fullName evidence="8">Uncharacterized protein</fullName>
    </submittedName>
</protein>
<reference evidence="8" key="3">
    <citation type="submission" date="2025-08" db="UniProtKB">
        <authorList>
            <consortium name="RefSeq"/>
        </authorList>
    </citation>
    <scope>IDENTIFICATION</scope>
    <source>
        <strain evidence="8">CBS 342.82</strain>
    </source>
</reference>
<evidence type="ECO:0000256" key="3">
    <source>
        <dbReference type="ARBA" id="ARBA00004370"/>
    </source>
</evidence>
<comment type="subcellular location">
    <subcellularLocation>
        <location evidence="2">Endoplasmic reticulum</location>
    </subcellularLocation>
    <subcellularLocation>
        <location evidence="3">Membrane</location>
    </subcellularLocation>
    <subcellularLocation>
        <location evidence="1">Mitochondrion</location>
    </subcellularLocation>
</comment>
<organism evidence="8">
    <name type="scientific">Dissoconium aciculare CBS 342.82</name>
    <dbReference type="NCBI Taxonomy" id="1314786"/>
    <lineage>
        <taxon>Eukaryota</taxon>
        <taxon>Fungi</taxon>
        <taxon>Dikarya</taxon>
        <taxon>Ascomycota</taxon>
        <taxon>Pezizomycotina</taxon>
        <taxon>Dothideomycetes</taxon>
        <taxon>Dothideomycetidae</taxon>
        <taxon>Mycosphaerellales</taxon>
        <taxon>Dissoconiaceae</taxon>
        <taxon>Dissoconium</taxon>
    </lineage>
</organism>
<evidence type="ECO:0000256" key="4">
    <source>
        <dbReference type="ARBA" id="ARBA00022824"/>
    </source>
</evidence>
<name>A0A6J3LUJ6_9PEZI</name>
<keyword evidence="5" id="KW-0496">Mitochondrion</keyword>
<dbReference type="RefSeq" id="XP_033455328.1">
    <property type="nucleotide sequence ID" value="XM_033606009.1"/>
</dbReference>
<evidence type="ECO:0000256" key="2">
    <source>
        <dbReference type="ARBA" id="ARBA00004240"/>
    </source>
</evidence>
<dbReference type="OrthoDB" id="1658288at2759"/>
<dbReference type="GO" id="GO:0016020">
    <property type="term" value="C:membrane"/>
    <property type="evidence" value="ECO:0007669"/>
    <property type="project" value="UniProtKB-SubCell"/>
</dbReference>
<dbReference type="GeneID" id="54363809"/>
<dbReference type="PANTHER" id="PTHR48182:SF2">
    <property type="entry name" value="PROTEIN SERAC1"/>
    <property type="match status" value="1"/>
</dbReference>
<dbReference type="Proteomes" id="UP000504637">
    <property type="component" value="Unplaced"/>
</dbReference>
<dbReference type="GO" id="GO:0005783">
    <property type="term" value="C:endoplasmic reticulum"/>
    <property type="evidence" value="ECO:0007669"/>
    <property type="project" value="UniProtKB-SubCell"/>
</dbReference>
<reference evidence="8" key="2">
    <citation type="submission" date="2020-04" db="EMBL/GenBank/DDBJ databases">
        <authorList>
            <consortium name="NCBI Genome Project"/>
        </authorList>
    </citation>
    <scope>NUCLEOTIDE SEQUENCE</scope>
    <source>
        <strain evidence="8">CBS 342.82</strain>
    </source>
</reference>
<proteinExistence type="predicted"/>
<evidence type="ECO:0000256" key="6">
    <source>
        <dbReference type="ARBA" id="ARBA00023136"/>
    </source>
</evidence>
<evidence type="ECO:0000256" key="5">
    <source>
        <dbReference type="ARBA" id="ARBA00023128"/>
    </source>
</evidence>
<dbReference type="GO" id="GO:0005739">
    <property type="term" value="C:mitochondrion"/>
    <property type="evidence" value="ECO:0007669"/>
    <property type="project" value="UniProtKB-SubCell"/>
</dbReference>
<gene>
    <name evidence="8" type="ORF">K489DRAFT_385078</name>
</gene>
<dbReference type="AlphaFoldDB" id="A0A6J3LUJ6"/>
<dbReference type="InterPro" id="IPR052374">
    <property type="entry name" value="SERAC1"/>
</dbReference>
<keyword evidence="6" id="KW-0472">Membrane</keyword>